<feature type="non-terminal residue" evidence="2">
    <location>
        <position position="108"/>
    </location>
</feature>
<evidence type="ECO:0000256" key="1">
    <source>
        <dbReference type="SAM" id="MobiDB-lite"/>
    </source>
</evidence>
<feature type="region of interest" description="Disordered" evidence="1">
    <location>
        <begin position="1"/>
        <end position="108"/>
    </location>
</feature>
<feature type="compositionally biased region" description="Basic residues" evidence="1">
    <location>
        <begin position="49"/>
        <end position="63"/>
    </location>
</feature>
<sequence>ETGTPLVRAPRGLVAQLRYPRAPQGRRADPGRRAAWLSPLPDAPGSASHHPRRPLPGARRHGVRPGVLGLPPLPFHRAAHRPLAALRAHAPAGGRGAGRRRPTDRAGL</sequence>
<dbReference type="EMBL" id="CADCTV010000546">
    <property type="protein sequence ID" value="CAA9340761.1"/>
    <property type="molecule type" value="Genomic_DNA"/>
</dbReference>
<feature type="compositionally biased region" description="Low complexity" evidence="1">
    <location>
        <begin position="81"/>
        <end position="92"/>
    </location>
</feature>
<accession>A0A6J4LTW2</accession>
<name>A0A6J4LTW2_9BACT</name>
<evidence type="ECO:0000313" key="2">
    <source>
        <dbReference type="EMBL" id="CAA9340761.1"/>
    </source>
</evidence>
<protein>
    <submittedName>
        <fullName evidence="2">Uncharacterized protein</fullName>
    </submittedName>
</protein>
<gene>
    <name evidence="2" type="ORF">AVDCRST_MAG89-2600</name>
</gene>
<dbReference type="AlphaFoldDB" id="A0A6J4LTW2"/>
<organism evidence="2">
    <name type="scientific">uncultured Gemmatimonadota bacterium</name>
    <dbReference type="NCBI Taxonomy" id="203437"/>
    <lineage>
        <taxon>Bacteria</taxon>
        <taxon>Pseudomonadati</taxon>
        <taxon>Gemmatimonadota</taxon>
        <taxon>environmental samples</taxon>
    </lineage>
</organism>
<proteinExistence type="predicted"/>
<reference evidence="2" key="1">
    <citation type="submission" date="2020-02" db="EMBL/GenBank/DDBJ databases">
        <authorList>
            <person name="Meier V. D."/>
        </authorList>
    </citation>
    <scope>NUCLEOTIDE SEQUENCE</scope>
    <source>
        <strain evidence="2">AVDCRST_MAG89</strain>
    </source>
</reference>
<feature type="non-terminal residue" evidence="2">
    <location>
        <position position="1"/>
    </location>
</feature>